<keyword evidence="1" id="KW-0539">Nucleus</keyword>
<dbReference type="InterPro" id="IPR053175">
    <property type="entry name" value="DHMBA_Reg_Transcription_Factor"/>
</dbReference>
<dbReference type="SUPFAM" id="SSF57701">
    <property type="entry name" value="Zn2/Cys6 DNA-binding domain"/>
    <property type="match status" value="1"/>
</dbReference>
<dbReference type="InterPro" id="IPR036864">
    <property type="entry name" value="Zn2-C6_fun-type_DNA-bd_sf"/>
</dbReference>
<feature type="domain" description="Zn(2)-C6 fungal-type" evidence="2">
    <location>
        <begin position="10"/>
        <end position="38"/>
    </location>
</feature>
<dbReference type="SMART" id="SM00066">
    <property type="entry name" value="GAL4"/>
    <property type="match status" value="1"/>
</dbReference>
<protein>
    <recommendedName>
        <fullName evidence="2">Zn(2)-C6 fungal-type domain-containing protein</fullName>
    </recommendedName>
</protein>
<dbReference type="PANTHER" id="PTHR38791:SF5">
    <property type="entry name" value="TRANSCRIPTION FACTOR DBAG-RELATED"/>
    <property type="match status" value="1"/>
</dbReference>
<dbReference type="Gene3D" id="4.10.240.10">
    <property type="entry name" value="Zn(2)-C6 fungal-type DNA-binding domain"/>
    <property type="match status" value="1"/>
</dbReference>
<dbReference type="Pfam" id="PF00172">
    <property type="entry name" value="Zn_clus"/>
    <property type="match status" value="1"/>
</dbReference>
<evidence type="ECO:0000259" key="2">
    <source>
        <dbReference type="PROSITE" id="PS50048"/>
    </source>
</evidence>
<evidence type="ECO:0000313" key="4">
    <source>
        <dbReference type="Proteomes" id="UP001166286"/>
    </source>
</evidence>
<keyword evidence="4" id="KW-1185">Reference proteome</keyword>
<dbReference type="GO" id="GO:0008270">
    <property type="term" value="F:zinc ion binding"/>
    <property type="evidence" value="ECO:0007669"/>
    <property type="project" value="InterPro"/>
</dbReference>
<dbReference type="PROSITE" id="PS00463">
    <property type="entry name" value="ZN2_CY6_FUNGAL_1"/>
    <property type="match status" value="1"/>
</dbReference>
<dbReference type="EMBL" id="JAFEKC020000024">
    <property type="protein sequence ID" value="KAK0507284.1"/>
    <property type="molecule type" value="Genomic_DNA"/>
</dbReference>
<comment type="caution">
    <text evidence="3">The sequence shown here is derived from an EMBL/GenBank/DDBJ whole genome shotgun (WGS) entry which is preliminary data.</text>
</comment>
<proteinExistence type="predicted"/>
<sequence>MVYCGVPSKACAYCRGKRTKCDQAVPSCGQCRRAHRVCPGYRDEQSLAFRDETKQVVKKVQAAKAVKSNTAPHGRDIINGFDSVNEPESALVSIDRSASSSPWSLSMPLEEQASCFFFHHFVSDDPSTPIGYAKFLPKIYNFDSAYGSLAGVVTSIGLAGLSNLKSSPETMIIARKKHTAVLRSLNSSLQDPGTAATDATFLTVLLLGLFEMVTCTSPQSLRSWTNHIHGAKAIARIRGREQLQSPLGRQIFSYLRNQLVIDCIQRRLVVPPEIIEWSEYASELETDPGRVRESAMFPILTRLCALRAMRKSETYNDPAVLTIAKSIDADLVEWVDAIPPWLRYTTKTSDDTENVLSGFYHVYPNIWIVGGYNLYRCACILMHELIVHWLDRSSVDDLQQRQSSEAILAKLSAEICASVPCIFGQIAKNGPPNVSYSPKAATGTWVLWPLYLAATMNSATPTTRAWVITQLDRLGRIMGLQQATTLAAVLRTQKELTAWDRFGTRIDEEVNEW</sequence>
<dbReference type="PANTHER" id="PTHR38791">
    <property type="entry name" value="ZN(II)2CYS6 TRANSCRIPTION FACTOR (EUROFUNG)-RELATED-RELATED"/>
    <property type="match status" value="1"/>
</dbReference>
<dbReference type="Proteomes" id="UP001166286">
    <property type="component" value="Unassembled WGS sequence"/>
</dbReference>
<dbReference type="CDD" id="cd00067">
    <property type="entry name" value="GAL4"/>
    <property type="match status" value="1"/>
</dbReference>
<evidence type="ECO:0000313" key="3">
    <source>
        <dbReference type="EMBL" id="KAK0507284.1"/>
    </source>
</evidence>
<dbReference type="PROSITE" id="PS50048">
    <property type="entry name" value="ZN2_CY6_FUNGAL_2"/>
    <property type="match status" value="1"/>
</dbReference>
<gene>
    <name evidence="3" type="ORF">JMJ35_010322</name>
</gene>
<dbReference type="AlphaFoldDB" id="A0AA39V1H6"/>
<accession>A0AA39V1H6</accession>
<organism evidence="3 4">
    <name type="scientific">Cladonia borealis</name>
    <dbReference type="NCBI Taxonomy" id="184061"/>
    <lineage>
        <taxon>Eukaryota</taxon>
        <taxon>Fungi</taxon>
        <taxon>Dikarya</taxon>
        <taxon>Ascomycota</taxon>
        <taxon>Pezizomycotina</taxon>
        <taxon>Lecanoromycetes</taxon>
        <taxon>OSLEUM clade</taxon>
        <taxon>Lecanoromycetidae</taxon>
        <taxon>Lecanorales</taxon>
        <taxon>Lecanorineae</taxon>
        <taxon>Cladoniaceae</taxon>
        <taxon>Cladonia</taxon>
    </lineage>
</organism>
<reference evidence="3" key="1">
    <citation type="submission" date="2023-03" db="EMBL/GenBank/DDBJ databases">
        <title>Complete genome of Cladonia borealis.</title>
        <authorList>
            <person name="Park H."/>
        </authorList>
    </citation>
    <scope>NUCLEOTIDE SEQUENCE</scope>
    <source>
        <strain evidence="3">ANT050790</strain>
    </source>
</reference>
<name>A0AA39V1H6_9LECA</name>
<dbReference type="GO" id="GO:0000981">
    <property type="term" value="F:DNA-binding transcription factor activity, RNA polymerase II-specific"/>
    <property type="evidence" value="ECO:0007669"/>
    <property type="project" value="InterPro"/>
</dbReference>
<evidence type="ECO:0000256" key="1">
    <source>
        <dbReference type="ARBA" id="ARBA00023242"/>
    </source>
</evidence>
<dbReference type="InterPro" id="IPR001138">
    <property type="entry name" value="Zn2Cys6_DnaBD"/>
</dbReference>